<evidence type="ECO:0000313" key="2">
    <source>
        <dbReference type="Proteomes" id="UP000198943"/>
    </source>
</evidence>
<dbReference type="AlphaFoldDB" id="A0A1G6LH25"/>
<dbReference type="Proteomes" id="UP000198943">
    <property type="component" value="Unassembled WGS sequence"/>
</dbReference>
<evidence type="ECO:0000313" key="1">
    <source>
        <dbReference type="EMBL" id="SDC42529.1"/>
    </source>
</evidence>
<sequence length="53" mass="6434">MKNLLQQKSFFFDKTVAISFARNEEYKQTSYEKNLRLASSIALFVVFYLWKYQ</sequence>
<gene>
    <name evidence="1" type="ORF">SAMN04487864_10773</name>
</gene>
<protein>
    <submittedName>
        <fullName evidence="1">Uncharacterized protein</fullName>
    </submittedName>
</protein>
<proteinExistence type="predicted"/>
<reference evidence="2" key="1">
    <citation type="submission" date="2016-10" db="EMBL/GenBank/DDBJ databases">
        <authorList>
            <person name="Varghese N."/>
            <person name="Submissions S."/>
        </authorList>
    </citation>
    <scope>NUCLEOTIDE SEQUENCE [LARGE SCALE GENOMIC DNA]</scope>
    <source>
        <strain evidence="2">DSM 11005</strain>
    </source>
</reference>
<accession>A0A1G6LH25</accession>
<keyword evidence="2" id="KW-1185">Reference proteome</keyword>
<organism evidence="1 2">
    <name type="scientific">Succiniclasticum ruminis</name>
    <dbReference type="NCBI Taxonomy" id="40841"/>
    <lineage>
        <taxon>Bacteria</taxon>
        <taxon>Bacillati</taxon>
        <taxon>Bacillota</taxon>
        <taxon>Negativicutes</taxon>
        <taxon>Acidaminococcales</taxon>
        <taxon>Acidaminococcaceae</taxon>
        <taxon>Succiniclasticum</taxon>
    </lineage>
</organism>
<dbReference type="RefSeq" id="WP_176760442.1">
    <property type="nucleotide sequence ID" value="NZ_FMYW01000007.1"/>
</dbReference>
<name>A0A1G6LH25_9FIRM</name>
<dbReference type="EMBL" id="FMYW01000007">
    <property type="protein sequence ID" value="SDC42529.1"/>
    <property type="molecule type" value="Genomic_DNA"/>
</dbReference>